<gene>
    <name evidence="1" type="ORF">M0R45_012831</name>
</gene>
<name>A0AAW1XI18_RUBAR</name>
<proteinExistence type="predicted"/>
<dbReference type="AlphaFoldDB" id="A0AAW1XI18"/>
<sequence>MALKVLSFLSWDVLIDSDVCIISSLKSGQSLLQNLVYARYLEPSVSIKRKPIVCVFLFGALKMRASTLEDSEVVRPPFLQIRASDLMAAFFELVDDFHDYRC</sequence>
<evidence type="ECO:0000313" key="2">
    <source>
        <dbReference type="Proteomes" id="UP001457282"/>
    </source>
</evidence>
<dbReference type="Proteomes" id="UP001457282">
    <property type="component" value="Unassembled WGS sequence"/>
</dbReference>
<protein>
    <submittedName>
        <fullName evidence="1">Uncharacterized protein</fullName>
    </submittedName>
</protein>
<accession>A0AAW1XI18</accession>
<reference evidence="1 2" key="1">
    <citation type="journal article" date="2023" name="G3 (Bethesda)">
        <title>A chromosome-length genome assembly and annotation of blackberry (Rubus argutus, cv. 'Hillquist').</title>
        <authorList>
            <person name="Bruna T."/>
            <person name="Aryal R."/>
            <person name="Dudchenko O."/>
            <person name="Sargent D.J."/>
            <person name="Mead D."/>
            <person name="Buti M."/>
            <person name="Cavallini A."/>
            <person name="Hytonen T."/>
            <person name="Andres J."/>
            <person name="Pham M."/>
            <person name="Weisz D."/>
            <person name="Mascagni F."/>
            <person name="Usai G."/>
            <person name="Natali L."/>
            <person name="Bassil N."/>
            <person name="Fernandez G.E."/>
            <person name="Lomsadze A."/>
            <person name="Armour M."/>
            <person name="Olukolu B."/>
            <person name="Poorten T."/>
            <person name="Britton C."/>
            <person name="Davik J."/>
            <person name="Ashrafi H."/>
            <person name="Aiden E.L."/>
            <person name="Borodovsky M."/>
            <person name="Worthington M."/>
        </authorList>
    </citation>
    <scope>NUCLEOTIDE SEQUENCE [LARGE SCALE GENOMIC DNA]</scope>
    <source>
        <strain evidence="1">PI 553951</strain>
    </source>
</reference>
<keyword evidence="2" id="KW-1185">Reference proteome</keyword>
<organism evidence="1 2">
    <name type="scientific">Rubus argutus</name>
    <name type="common">Southern blackberry</name>
    <dbReference type="NCBI Taxonomy" id="59490"/>
    <lineage>
        <taxon>Eukaryota</taxon>
        <taxon>Viridiplantae</taxon>
        <taxon>Streptophyta</taxon>
        <taxon>Embryophyta</taxon>
        <taxon>Tracheophyta</taxon>
        <taxon>Spermatophyta</taxon>
        <taxon>Magnoliopsida</taxon>
        <taxon>eudicotyledons</taxon>
        <taxon>Gunneridae</taxon>
        <taxon>Pentapetalae</taxon>
        <taxon>rosids</taxon>
        <taxon>fabids</taxon>
        <taxon>Rosales</taxon>
        <taxon>Rosaceae</taxon>
        <taxon>Rosoideae</taxon>
        <taxon>Rosoideae incertae sedis</taxon>
        <taxon>Rubus</taxon>
    </lineage>
</organism>
<comment type="caution">
    <text evidence="1">The sequence shown here is derived from an EMBL/GenBank/DDBJ whole genome shotgun (WGS) entry which is preliminary data.</text>
</comment>
<evidence type="ECO:0000313" key="1">
    <source>
        <dbReference type="EMBL" id="KAK9935961.1"/>
    </source>
</evidence>
<dbReference type="EMBL" id="JBEDUW010000003">
    <property type="protein sequence ID" value="KAK9935961.1"/>
    <property type="molecule type" value="Genomic_DNA"/>
</dbReference>